<dbReference type="PANTHER" id="PTHR10083:SF328">
    <property type="entry name" value="TISSUE FACTOR PATHWAY INHIBITOR"/>
    <property type="match status" value="1"/>
</dbReference>
<feature type="signal peptide" evidence="8">
    <location>
        <begin position="1"/>
        <end position="19"/>
    </location>
</feature>
<evidence type="ECO:0000256" key="3">
    <source>
        <dbReference type="ARBA" id="ARBA00022690"/>
    </source>
</evidence>
<evidence type="ECO:0000256" key="8">
    <source>
        <dbReference type="SAM" id="SignalP"/>
    </source>
</evidence>
<comment type="subcellular location">
    <subcellularLocation>
        <location evidence="1">Secreted</location>
    </subcellularLocation>
</comment>
<keyword evidence="5" id="KW-0722">Serine protease inhibitor</keyword>
<feature type="region of interest" description="Disordered" evidence="7">
    <location>
        <begin position="329"/>
        <end position="361"/>
    </location>
</feature>
<feature type="domain" description="BPTI/Kunitz inhibitor" evidence="9">
    <location>
        <begin position="30"/>
        <end position="80"/>
    </location>
</feature>
<evidence type="ECO:0000259" key="9">
    <source>
        <dbReference type="PROSITE" id="PS50279"/>
    </source>
</evidence>
<evidence type="ECO:0000256" key="7">
    <source>
        <dbReference type="SAM" id="MobiDB-lite"/>
    </source>
</evidence>
<dbReference type="Pfam" id="PF00014">
    <property type="entry name" value="Kunitz_BPTI"/>
    <property type="match status" value="3"/>
</dbReference>
<proteinExistence type="predicted"/>
<evidence type="ECO:0000256" key="2">
    <source>
        <dbReference type="ARBA" id="ARBA00022525"/>
    </source>
</evidence>
<evidence type="ECO:0000256" key="5">
    <source>
        <dbReference type="ARBA" id="ARBA00022900"/>
    </source>
</evidence>
<feature type="compositionally biased region" description="Polar residues" evidence="7">
    <location>
        <begin position="267"/>
        <end position="295"/>
    </location>
</feature>
<protein>
    <submittedName>
        <fullName evidence="10">Pancreatic trypsin inhibitor</fullName>
    </submittedName>
</protein>
<dbReference type="InterPro" id="IPR036880">
    <property type="entry name" value="Kunitz_BPTI_sf"/>
</dbReference>
<dbReference type="CDD" id="cd00109">
    <property type="entry name" value="Kunitz-type"/>
    <property type="match status" value="3"/>
</dbReference>
<dbReference type="SMART" id="SM00131">
    <property type="entry name" value="KU"/>
    <property type="match status" value="3"/>
</dbReference>
<feature type="region of interest" description="Disordered" evidence="7">
    <location>
        <begin position="267"/>
        <end position="300"/>
    </location>
</feature>
<feature type="domain" description="BPTI/Kunitz inhibitor" evidence="9">
    <location>
        <begin position="153"/>
        <end position="203"/>
    </location>
</feature>
<dbReference type="FunFam" id="4.10.410.10:FF:000020">
    <property type="entry name" value="Collagen, type VI, alpha 3"/>
    <property type="match status" value="2"/>
</dbReference>
<keyword evidence="6" id="KW-1015">Disulfide bond</keyword>
<dbReference type="SUPFAM" id="SSF57362">
    <property type="entry name" value="BPTI-like"/>
    <property type="match status" value="3"/>
</dbReference>
<dbReference type="PRINTS" id="PR00759">
    <property type="entry name" value="BASICPTASE"/>
</dbReference>
<dbReference type="PROSITE" id="PS50279">
    <property type="entry name" value="BPTI_KUNITZ_2"/>
    <property type="match status" value="3"/>
</dbReference>
<keyword evidence="4" id="KW-0677">Repeat</keyword>
<dbReference type="GO" id="GO:0005615">
    <property type="term" value="C:extracellular space"/>
    <property type="evidence" value="ECO:0007669"/>
    <property type="project" value="TreeGrafter"/>
</dbReference>
<dbReference type="PANTHER" id="PTHR10083">
    <property type="entry name" value="KUNITZ-TYPE PROTEASE INHIBITOR-RELATED"/>
    <property type="match status" value="1"/>
</dbReference>
<keyword evidence="3" id="KW-0646">Protease inhibitor</keyword>
<dbReference type="GO" id="GO:0004867">
    <property type="term" value="F:serine-type endopeptidase inhibitor activity"/>
    <property type="evidence" value="ECO:0007669"/>
    <property type="project" value="UniProtKB-KW"/>
</dbReference>
<accession>A0A131YSD7</accession>
<dbReference type="AlphaFoldDB" id="A0A131YSD7"/>
<name>A0A131YSD7_RHIAP</name>
<keyword evidence="8" id="KW-0732">Signal</keyword>
<evidence type="ECO:0000256" key="4">
    <source>
        <dbReference type="ARBA" id="ARBA00022737"/>
    </source>
</evidence>
<reference evidence="10" key="1">
    <citation type="journal article" date="2016" name="Ticks Tick Borne Dis.">
        <title>De novo assembly and annotation of the salivary gland transcriptome of Rhipicephalus appendiculatus male and female ticks during blood feeding.</title>
        <authorList>
            <person name="de Castro M.H."/>
            <person name="de Klerk D."/>
            <person name="Pienaar R."/>
            <person name="Latif A.A."/>
            <person name="Rees D.J."/>
            <person name="Mans B.J."/>
        </authorList>
    </citation>
    <scope>NUCLEOTIDE SEQUENCE</scope>
    <source>
        <tissue evidence="10">Salivary glands</tissue>
    </source>
</reference>
<dbReference type="EMBL" id="GEDV01006393">
    <property type="protein sequence ID" value="JAP82164.1"/>
    <property type="molecule type" value="Transcribed_RNA"/>
</dbReference>
<evidence type="ECO:0000256" key="6">
    <source>
        <dbReference type="ARBA" id="ARBA00023157"/>
    </source>
</evidence>
<feature type="domain" description="BPTI/Kunitz inhibitor" evidence="9">
    <location>
        <begin position="93"/>
        <end position="143"/>
    </location>
</feature>
<dbReference type="InterPro" id="IPR050098">
    <property type="entry name" value="TFPI/VKTCI-like"/>
</dbReference>
<sequence length="389" mass="41770">MKPKASVFLLLACVIRVHGFLETKPERHPCLEKRETGPCRASVPSWYFDVGEGICKEFVYGGCKGNGNRFESKQKCVWTCSRFIGMKNITSTCMKKPDPGPCRAYIIRWFYDKNHHVCKTFVYGGCQGNSNSFATEQKCQATCMPTSTDQGTCSIDPKPRPCNARAQLWYFDHEENACRRFTAGFCGSSANKFATCRKCMNRCSSADAHKACSLAYKKIHYRKYGISWPGEMEPRVRGPSSLMDSLNNFTKPTFGFPGEVGRTVESSGVGSSMLRPSSITSGPTNSAYGGSTSNIGPGATGPHMTVAVGTVPSLGQPLPSSPIIPSITGSGLSSPMPSGTTPFGSALPGSTVPVPGTIDAGRTPAATVERASSLKSPPLTIPSYLLNGF</sequence>
<feature type="chain" id="PRO_5007285997" evidence="8">
    <location>
        <begin position="20"/>
        <end position="389"/>
    </location>
</feature>
<dbReference type="InterPro" id="IPR020901">
    <property type="entry name" value="Prtase_inh_Kunz-CS"/>
</dbReference>
<organism evidence="10">
    <name type="scientific">Rhipicephalus appendiculatus</name>
    <name type="common">Brown ear tick</name>
    <dbReference type="NCBI Taxonomy" id="34631"/>
    <lineage>
        <taxon>Eukaryota</taxon>
        <taxon>Metazoa</taxon>
        <taxon>Ecdysozoa</taxon>
        <taxon>Arthropoda</taxon>
        <taxon>Chelicerata</taxon>
        <taxon>Arachnida</taxon>
        <taxon>Acari</taxon>
        <taxon>Parasitiformes</taxon>
        <taxon>Ixodida</taxon>
        <taxon>Ixodoidea</taxon>
        <taxon>Ixodidae</taxon>
        <taxon>Rhipicephalinae</taxon>
        <taxon>Rhipicephalus</taxon>
        <taxon>Rhipicephalus</taxon>
    </lineage>
</organism>
<keyword evidence="2" id="KW-0964">Secreted</keyword>
<dbReference type="Gene3D" id="4.10.410.10">
    <property type="entry name" value="Pancreatic trypsin inhibitor Kunitz domain"/>
    <property type="match status" value="3"/>
</dbReference>
<dbReference type="InterPro" id="IPR002223">
    <property type="entry name" value="Kunitz_BPTI"/>
</dbReference>
<evidence type="ECO:0000256" key="1">
    <source>
        <dbReference type="ARBA" id="ARBA00004613"/>
    </source>
</evidence>
<dbReference type="PROSITE" id="PS00280">
    <property type="entry name" value="BPTI_KUNITZ_1"/>
    <property type="match status" value="2"/>
</dbReference>
<evidence type="ECO:0000313" key="10">
    <source>
        <dbReference type="EMBL" id="JAP82164.1"/>
    </source>
</evidence>